<accession>A0A6J6C7D0</accession>
<dbReference type="InterPro" id="IPR050498">
    <property type="entry name" value="Ycf3"/>
</dbReference>
<feature type="compositionally biased region" description="Low complexity" evidence="3">
    <location>
        <begin position="368"/>
        <end position="391"/>
    </location>
</feature>
<keyword evidence="4" id="KW-0812">Transmembrane</keyword>
<keyword evidence="4" id="KW-0472">Membrane</keyword>
<feature type="region of interest" description="Disordered" evidence="3">
    <location>
        <begin position="368"/>
        <end position="402"/>
    </location>
</feature>
<dbReference type="Pfam" id="PF13432">
    <property type="entry name" value="TPR_16"/>
    <property type="match status" value="2"/>
</dbReference>
<dbReference type="PANTHER" id="PTHR44858:SF1">
    <property type="entry name" value="UDP-N-ACETYLGLUCOSAMINE--PEPTIDE N-ACETYLGLUCOSAMINYLTRANSFERASE SPINDLY-RELATED"/>
    <property type="match status" value="1"/>
</dbReference>
<dbReference type="PANTHER" id="PTHR44858">
    <property type="entry name" value="TETRATRICOPEPTIDE REPEAT PROTEIN 6"/>
    <property type="match status" value="1"/>
</dbReference>
<keyword evidence="1" id="KW-0677">Repeat</keyword>
<dbReference type="AlphaFoldDB" id="A0A6J6C7D0"/>
<evidence type="ECO:0000256" key="2">
    <source>
        <dbReference type="ARBA" id="ARBA00022803"/>
    </source>
</evidence>
<evidence type="ECO:0000256" key="4">
    <source>
        <dbReference type="SAM" id="Phobius"/>
    </source>
</evidence>
<reference evidence="5" key="1">
    <citation type="submission" date="2020-05" db="EMBL/GenBank/DDBJ databases">
        <authorList>
            <person name="Chiriac C."/>
            <person name="Salcher M."/>
            <person name="Ghai R."/>
            <person name="Kavagutti S V."/>
        </authorList>
    </citation>
    <scope>NUCLEOTIDE SEQUENCE</scope>
</reference>
<organism evidence="5">
    <name type="scientific">freshwater metagenome</name>
    <dbReference type="NCBI Taxonomy" id="449393"/>
    <lineage>
        <taxon>unclassified sequences</taxon>
        <taxon>metagenomes</taxon>
        <taxon>ecological metagenomes</taxon>
    </lineage>
</organism>
<sequence length="402" mass="42804">MTPEQRALLEEEREHLLGSLEDLESEFSAGDMDEQDYLTLKEEYTLRAAQVLRQLNPDSARTASVSSPRQERTASPRWRTALVVLGVLGFAALAGVLVARGSGQRGDNAITGSTGTLREQLATCQTTSFQKPAEGIECYQQILDTAPENLEALTYQGWAYVRSDQPEKGSANFDKVIELDPSYADVRVFRASAAATAQDYQLAADELDAFYSSSPSPAAVQVLQSQGLERKVFFGLLDPGTRGCWQQAAQAQKEGEQFSQKFLDALGTCLDAELVNNPQNADALVSLALSKVGPEVSDVAAANALLATALEVEPQFADALLLRASLAAADSRFADAQTDLNTLKSVPRPKISFLIGGPDILSESIAAVTSAPSATSSTPTTPDSNVTSTTAAESRIPNPNGG</sequence>
<dbReference type="InterPro" id="IPR019734">
    <property type="entry name" value="TPR_rpt"/>
</dbReference>
<dbReference type="PROSITE" id="PS50005">
    <property type="entry name" value="TPR"/>
    <property type="match status" value="1"/>
</dbReference>
<protein>
    <submittedName>
        <fullName evidence="5">Unannotated protein</fullName>
    </submittedName>
</protein>
<dbReference type="Gene3D" id="1.25.40.10">
    <property type="entry name" value="Tetratricopeptide repeat domain"/>
    <property type="match status" value="1"/>
</dbReference>
<dbReference type="SUPFAM" id="SSF48452">
    <property type="entry name" value="TPR-like"/>
    <property type="match status" value="1"/>
</dbReference>
<evidence type="ECO:0000256" key="3">
    <source>
        <dbReference type="SAM" id="MobiDB-lite"/>
    </source>
</evidence>
<feature type="transmembrane region" description="Helical" evidence="4">
    <location>
        <begin position="78"/>
        <end position="99"/>
    </location>
</feature>
<gene>
    <name evidence="5" type="ORF">UFOPK1358_01325</name>
</gene>
<evidence type="ECO:0000313" key="5">
    <source>
        <dbReference type="EMBL" id="CAB4546198.1"/>
    </source>
</evidence>
<keyword evidence="2" id="KW-0802">TPR repeat</keyword>
<proteinExistence type="predicted"/>
<dbReference type="InterPro" id="IPR011990">
    <property type="entry name" value="TPR-like_helical_dom_sf"/>
</dbReference>
<name>A0A6J6C7D0_9ZZZZ</name>
<dbReference type="EMBL" id="CAEZSF010000137">
    <property type="protein sequence ID" value="CAB4546198.1"/>
    <property type="molecule type" value="Genomic_DNA"/>
</dbReference>
<evidence type="ECO:0000256" key="1">
    <source>
        <dbReference type="ARBA" id="ARBA00022737"/>
    </source>
</evidence>
<keyword evidence="4" id="KW-1133">Transmembrane helix</keyword>